<evidence type="ECO:0000256" key="6">
    <source>
        <dbReference type="ARBA" id="ARBA00023136"/>
    </source>
</evidence>
<dbReference type="OrthoDB" id="6252479at2759"/>
<dbReference type="PANTHER" id="PTHR24028">
    <property type="entry name" value="CADHERIN-87A"/>
    <property type="match status" value="1"/>
</dbReference>
<evidence type="ECO:0000256" key="5">
    <source>
        <dbReference type="ARBA" id="ARBA00022989"/>
    </source>
</evidence>
<comment type="subcellular location">
    <subcellularLocation>
        <location evidence="1">Membrane</location>
        <topology evidence="1">Single-pass membrane protein</topology>
    </subcellularLocation>
</comment>
<evidence type="ECO:0000256" key="8">
    <source>
        <dbReference type="PROSITE-ProRule" id="PRU00043"/>
    </source>
</evidence>
<gene>
    <name evidence="11" type="ORF">ECPE_LOCUS2021</name>
</gene>
<evidence type="ECO:0000313" key="11">
    <source>
        <dbReference type="EMBL" id="VDP65178.1"/>
    </source>
</evidence>
<feature type="domain" description="Cadherin" evidence="10">
    <location>
        <begin position="278"/>
        <end position="400"/>
    </location>
</feature>
<dbReference type="PANTHER" id="PTHR24028:SF146">
    <property type="entry name" value="CADHERIN 96CB, ISOFORM D-RELATED"/>
    <property type="match status" value="1"/>
</dbReference>
<keyword evidence="2 9" id="KW-0812">Transmembrane</keyword>
<sequence length="1375" mass="153595">MLLTRIWDAVPTLIVVTLNLMTLASDTIQDVTFRLFEHPPAKQIVGNIFQAARLLDHVRSVRLDSVEPKWLPLFYLDRPTGNLYTSDRAPSGLDRETICPVTVRDQITRLIENQCVLNLLASVNNKILIKINIIVEDLNDNSPTFPNISVDSSFHVQIVKVDETNTVNSTKINLKIATDLDGGGLQKIYYYLTPDDTPFYLIHKRRSDSKHGLEELYLVPRQPLDYEQTPEYWVNLTACDGQLPRSKLSPVDKQIIHCSTQLIHILVQNLDDEKPVFEQTNYSVILKETAPVGHELITVKATDADAPPFNQIRYYILPISNSQKDLIQIDPIEGLIRLIKPIPGPGVYRFLVLATSDLTFNNSFANTDYLGPNLNDRNIDTNIARVTLHVIASNNHAPSVTLQNSRDTSNNVLNLNGLISTESAAFIQVSEKTPVPHVLAYFRVVDPDSVGNANTQCTFQSTAQIPPDLSSLLIRQNITQMLDLRRVSQLTEHVSIYRLILTLTIDAEQLVKRPLSLPNSALSHLYSSVRIVGVVPIQIRCQDNGDPALEGSLLIYLVIVDEDEYLPQLQVTLPDGKQLHPAVKQDGHRPVLMYNMSVKEDVSVGTIIFRLSVTDRDVLSRPIYELLDNRSHVQVNQTTGSVMVTQAYDFETDQFHRVDIVVKEFYNWSAGSLPKMNATVIIQVEDVNDNSPVFTYPPLLNQTLFDDLNYWKGYFVDGLRVLKVAEELPEGTRLGQIKAIDLDSGLNAEIRYFIVDSKSNPSKNWTLPFGTSSRSLVTPSLAPKFMINNEGYIWSKSRLDREVIKSIDLLIGAQDLGTPALTSYTTLRLLLTDINDHQPQWQFPTEQDQLIVIPLDTETGSTVTRVRAIDPDDVRHNGRVSYSLLPPNDSLRTDGTDVSVQCGLANLLFRVDENNGEVMLRHSVQTLPSGFLDVWLVVTDHGEEQQRYSFGKLVVYFNQPQEEITIDKLMLLYRDKSQLIVNQLRVRKSLDQILSLLSVRSSSADQGHVWRNGPTHLPMLIGCIVAGLFLLLLVIVAVLFCKSKRRRQLRKTAGHLARHLYTSGLQKSSDPYNSSAHHGEVSPKIPMSNLLRERNRVSLKRENNHNRIEPEIAVPTIQSSLPRLVDETKFDEMPSTSHVNSQVFQCRQEAALLHANNTAVSHSSAHTQQQPSLSTPISVTSVGHADTIISCAPGDSEPHSAYIPVNSFINFPSTIPLKILTLSSTAYPMTACLSESDSDQSYLNFPNIITSIVPVCHVQPDFIPVCSSPSAASSNQCTSYLLDPSPQFTDHAAVIQTCTSFVLPTTTGSTVADVNKLYKDKLDLGTERLVNAHVHSNNHTGVNFVPDNPTASLPVGLIVPSVEESNHKLRTMKRC</sequence>
<protein>
    <submittedName>
        <fullName evidence="13">Protocadherin-11 Y-linked</fullName>
    </submittedName>
</protein>
<dbReference type="SMART" id="SM00112">
    <property type="entry name" value="CA"/>
    <property type="match status" value="5"/>
</dbReference>
<proteinExistence type="predicted"/>
<keyword evidence="5 9" id="KW-1133">Transmembrane helix</keyword>
<evidence type="ECO:0000256" key="4">
    <source>
        <dbReference type="ARBA" id="ARBA00022837"/>
    </source>
</evidence>
<keyword evidence="6 9" id="KW-0472">Membrane</keyword>
<keyword evidence="3" id="KW-0677">Repeat</keyword>
<reference evidence="11 12" key="2">
    <citation type="submission" date="2018-11" db="EMBL/GenBank/DDBJ databases">
        <authorList>
            <consortium name="Pathogen Informatics"/>
        </authorList>
    </citation>
    <scope>NUCLEOTIDE SEQUENCE [LARGE SCALE GENOMIC DNA]</scope>
    <source>
        <strain evidence="11 12">Egypt</strain>
    </source>
</reference>
<evidence type="ECO:0000256" key="1">
    <source>
        <dbReference type="ARBA" id="ARBA00004167"/>
    </source>
</evidence>
<dbReference type="Pfam" id="PF00028">
    <property type="entry name" value="Cadherin"/>
    <property type="match status" value="1"/>
</dbReference>
<dbReference type="InterPro" id="IPR020894">
    <property type="entry name" value="Cadherin_CS"/>
</dbReference>
<dbReference type="GO" id="GO:0005509">
    <property type="term" value="F:calcium ion binding"/>
    <property type="evidence" value="ECO:0007669"/>
    <property type="project" value="UniProtKB-UniRule"/>
</dbReference>
<dbReference type="PROSITE" id="PS00232">
    <property type="entry name" value="CADHERIN_1"/>
    <property type="match status" value="2"/>
</dbReference>
<feature type="transmembrane region" description="Helical" evidence="9">
    <location>
        <begin position="1019"/>
        <end position="1041"/>
    </location>
</feature>
<evidence type="ECO:0000256" key="2">
    <source>
        <dbReference type="ARBA" id="ARBA00022692"/>
    </source>
</evidence>
<dbReference type="GO" id="GO:0005886">
    <property type="term" value="C:plasma membrane"/>
    <property type="evidence" value="ECO:0007669"/>
    <property type="project" value="InterPro"/>
</dbReference>
<feature type="domain" description="Cadherin" evidence="10">
    <location>
        <begin position="845"/>
        <end position="969"/>
    </location>
</feature>
<dbReference type="CDD" id="cd11304">
    <property type="entry name" value="Cadherin_repeat"/>
    <property type="match status" value="5"/>
</dbReference>
<keyword evidence="12" id="KW-1185">Reference proteome</keyword>
<feature type="domain" description="Cadherin" evidence="10">
    <location>
        <begin position="590"/>
        <end position="694"/>
    </location>
</feature>
<feature type="domain" description="Cadherin" evidence="10">
    <location>
        <begin position="716"/>
        <end position="841"/>
    </location>
</feature>
<dbReference type="Proteomes" id="UP000272942">
    <property type="component" value="Unassembled WGS sequence"/>
</dbReference>
<reference evidence="13" key="1">
    <citation type="submission" date="2016-06" db="UniProtKB">
        <authorList>
            <consortium name="WormBaseParasite"/>
        </authorList>
    </citation>
    <scope>IDENTIFICATION</scope>
</reference>
<dbReference type="InterPro" id="IPR015919">
    <property type="entry name" value="Cadherin-like_sf"/>
</dbReference>
<evidence type="ECO:0000256" key="7">
    <source>
        <dbReference type="ARBA" id="ARBA00023180"/>
    </source>
</evidence>
<dbReference type="Gene3D" id="2.60.40.60">
    <property type="entry name" value="Cadherins"/>
    <property type="match status" value="7"/>
</dbReference>
<evidence type="ECO:0000313" key="13">
    <source>
        <dbReference type="WBParaSite" id="ECPE_0000202101-mRNA-1"/>
    </source>
</evidence>
<evidence type="ECO:0000256" key="3">
    <source>
        <dbReference type="ARBA" id="ARBA00022737"/>
    </source>
</evidence>
<organism evidence="13">
    <name type="scientific">Echinostoma caproni</name>
    <dbReference type="NCBI Taxonomy" id="27848"/>
    <lineage>
        <taxon>Eukaryota</taxon>
        <taxon>Metazoa</taxon>
        <taxon>Spiralia</taxon>
        <taxon>Lophotrochozoa</taxon>
        <taxon>Platyhelminthes</taxon>
        <taxon>Trematoda</taxon>
        <taxon>Digenea</taxon>
        <taxon>Plagiorchiida</taxon>
        <taxon>Echinostomata</taxon>
        <taxon>Echinostomatoidea</taxon>
        <taxon>Echinostomatidae</taxon>
        <taxon>Echinostoma</taxon>
    </lineage>
</organism>
<dbReference type="PRINTS" id="PR00205">
    <property type="entry name" value="CADHERIN"/>
</dbReference>
<dbReference type="InterPro" id="IPR002126">
    <property type="entry name" value="Cadherin-like_dom"/>
</dbReference>
<dbReference type="WBParaSite" id="ECPE_0000202101-mRNA-1">
    <property type="protein sequence ID" value="ECPE_0000202101-mRNA-1"/>
    <property type="gene ID" value="ECPE_0000202101"/>
</dbReference>
<keyword evidence="4 8" id="KW-0106">Calcium</keyword>
<name>A0A183A4Y6_9TREM</name>
<evidence type="ECO:0000259" key="10">
    <source>
        <dbReference type="PROSITE" id="PS50268"/>
    </source>
</evidence>
<dbReference type="GO" id="GO:0007156">
    <property type="term" value="P:homophilic cell adhesion via plasma membrane adhesion molecules"/>
    <property type="evidence" value="ECO:0007669"/>
    <property type="project" value="InterPro"/>
</dbReference>
<accession>A0A183A4Y6</accession>
<dbReference type="PROSITE" id="PS50268">
    <property type="entry name" value="CADHERIN_2"/>
    <property type="match status" value="6"/>
</dbReference>
<feature type="domain" description="Cadherin" evidence="10">
    <location>
        <begin position="177"/>
        <end position="277"/>
    </location>
</feature>
<dbReference type="EMBL" id="UZAN01039379">
    <property type="protein sequence ID" value="VDP65178.1"/>
    <property type="molecule type" value="Genomic_DNA"/>
</dbReference>
<evidence type="ECO:0000256" key="9">
    <source>
        <dbReference type="SAM" id="Phobius"/>
    </source>
</evidence>
<evidence type="ECO:0000313" key="12">
    <source>
        <dbReference type="Proteomes" id="UP000272942"/>
    </source>
</evidence>
<keyword evidence="7" id="KW-0325">Glycoprotein</keyword>
<dbReference type="SUPFAM" id="SSF49313">
    <property type="entry name" value="Cadherin-like"/>
    <property type="match status" value="5"/>
</dbReference>
<dbReference type="InterPro" id="IPR050174">
    <property type="entry name" value="Protocadherin/Cadherin-CA"/>
</dbReference>
<feature type="domain" description="Cadherin" evidence="10">
    <location>
        <begin position="421"/>
        <end position="569"/>
    </location>
</feature>